<feature type="region of interest" description="Disordered" evidence="2">
    <location>
        <begin position="1"/>
        <end position="42"/>
    </location>
</feature>
<dbReference type="EC" id="2.1.1.-" evidence="1"/>
<evidence type="ECO:0000313" key="4">
    <source>
        <dbReference type="Proteomes" id="UP000007796"/>
    </source>
</evidence>
<feature type="binding site" evidence="1">
    <location>
        <position position="143"/>
    </location>
    <ligand>
        <name>S-adenosyl-L-methionine</name>
        <dbReference type="ChEBI" id="CHEBI:59789"/>
    </ligand>
</feature>
<dbReference type="RefSeq" id="XP_014173874.1">
    <property type="nucleotide sequence ID" value="XM_014318399.1"/>
</dbReference>
<dbReference type="PANTHER" id="PTHR14614">
    <property type="entry name" value="HEPATOCELLULAR CARCINOMA-ASSOCIATED ANTIGEN"/>
    <property type="match status" value="1"/>
</dbReference>
<dbReference type="InterPro" id="IPR033684">
    <property type="entry name" value="EFM6"/>
</dbReference>
<reference evidence="3 4" key="1">
    <citation type="journal article" date="2011" name="Proc. Natl. Acad. Sci. U.S.A.">
        <title>Genome and transcriptome analyses of the mountain pine beetle-fungal symbiont Grosmannia clavigera, a lodgepole pine pathogen.</title>
        <authorList>
            <person name="DiGuistini S."/>
            <person name="Wang Y."/>
            <person name="Liao N.Y."/>
            <person name="Taylor G."/>
            <person name="Tanguay P."/>
            <person name="Feau N."/>
            <person name="Henrissat B."/>
            <person name="Chan S.K."/>
            <person name="Hesse-Orce U."/>
            <person name="Alamouti S.M."/>
            <person name="Tsui C.K.M."/>
            <person name="Docking R.T."/>
            <person name="Levasseur A."/>
            <person name="Haridas S."/>
            <person name="Robertson G."/>
            <person name="Birol I."/>
            <person name="Holt R.A."/>
            <person name="Marra M.A."/>
            <person name="Hamelin R.C."/>
            <person name="Hirst M."/>
            <person name="Jones S.J.M."/>
            <person name="Bohlmann J."/>
            <person name="Breuil C."/>
        </authorList>
    </citation>
    <scope>NUCLEOTIDE SEQUENCE [LARGE SCALE GENOMIC DNA]</scope>
    <source>
        <strain evidence="4">kw1407 / UAMH 11150</strain>
    </source>
</reference>
<evidence type="ECO:0000256" key="2">
    <source>
        <dbReference type="SAM" id="MobiDB-lite"/>
    </source>
</evidence>
<feature type="binding site" evidence="1">
    <location>
        <position position="171"/>
    </location>
    <ligand>
        <name>S-adenosyl-L-methionine</name>
        <dbReference type="ChEBI" id="CHEBI:59789"/>
    </ligand>
</feature>
<dbReference type="InterPro" id="IPR019410">
    <property type="entry name" value="Methyltransf_16"/>
</dbReference>
<dbReference type="AlphaFoldDB" id="F0XCP8"/>
<dbReference type="GO" id="GO:0005829">
    <property type="term" value="C:cytosol"/>
    <property type="evidence" value="ECO:0007669"/>
    <property type="project" value="TreeGrafter"/>
</dbReference>
<comment type="subcellular location">
    <subcellularLocation>
        <location evidence="1">Cytoplasm</location>
    </subcellularLocation>
</comment>
<feature type="compositionally biased region" description="Basic and acidic residues" evidence="2">
    <location>
        <begin position="24"/>
        <end position="33"/>
    </location>
</feature>
<dbReference type="GO" id="GO:0016279">
    <property type="term" value="F:protein-lysine N-methyltransferase activity"/>
    <property type="evidence" value="ECO:0007669"/>
    <property type="project" value="UniProtKB-UniRule"/>
</dbReference>
<dbReference type="Proteomes" id="UP000007796">
    <property type="component" value="Unassembled WGS sequence"/>
</dbReference>
<dbReference type="InterPro" id="IPR029063">
    <property type="entry name" value="SAM-dependent_MTases_sf"/>
</dbReference>
<dbReference type="GeneID" id="25974186"/>
<accession>F0XCP8</accession>
<feature type="binding site" evidence="1">
    <location>
        <position position="190"/>
    </location>
    <ligand>
        <name>S-adenosyl-L-methionine</name>
        <dbReference type="ChEBI" id="CHEBI:59789"/>
    </ligand>
</feature>
<dbReference type="Gene3D" id="3.40.50.150">
    <property type="entry name" value="Vaccinia Virus protein VP39"/>
    <property type="match status" value="1"/>
</dbReference>
<protein>
    <recommendedName>
        <fullName evidence="1">Protein-lysine N-methyltransferase EFM6</fullName>
        <ecNumber evidence="1">2.1.1.-</ecNumber>
    </recommendedName>
    <alternativeName>
        <fullName evidence="1">Elongation factor methyltransferase 6</fullName>
    </alternativeName>
</protein>
<dbReference type="STRING" id="655863.F0XCP8"/>
<proteinExistence type="inferred from homology"/>
<dbReference type="EMBL" id="GL629765">
    <property type="protein sequence ID" value="EFX04392.1"/>
    <property type="molecule type" value="Genomic_DNA"/>
</dbReference>
<dbReference type="HOGENOM" id="CLU_055721_2_1_1"/>
<comment type="similarity">
    <text evidence="1">Belongs to the class I-like SAM-binding methyltransferase superfamily. METTL21 family. EFM6 subfamily.</text>
</comment>
<dbReference type="SUPFAM" id="SSF53335">
    <property type="entry name" value="S-adenosyl-L-methionine-dependent methyltransferases"/>
    <property type="match status" value="1"/>
</dbReference>
<dbReference type="Pfam" id="PF10294">
    <property type="entry name" value="Methyltransf_16"/>
    <property type="match status" value="1"/>
</dbReference>
<keyword evidence="1" id="KW-0949">S-adenosyl-L-methionine</keyword>
<dbReference type="eggNOG" id="KOG2793">
    <property type="taxonomic scope" value="Eukaryota"/>
</dbReference>
<organism evidence="4">
    <name type="scientific">Grosmannia clavigera (strain kw1407 / UAMH 11150)</name>
    <name type="common">Blue stain fungus</name>
    <name type="synonym">Graphiocladiella clavigera</name>
    <dbReference type="NCBI Taxonomy" id="655863"/>
    <lineage>
        <taxon>Eukaryota</taxon>
        <taxon>Fungi</taxon>
        <taxon>Dikarya</taxon>
        <taxon>Ascomycota</taxon>
        <taxon>Pezizomycotina</taxon>
        <taxon>Sordariomycetes</taxon>
        <taxon>Sordariomycetidae</taxon>
        <taxon>Ophiostomatales</taxon>
        <taxon>Ophiostomataceae</taxon>
        <taxon>Leptographium</taxon>
    </lineage>
</organism>
<feature type="binding site" evidence="1">
    <location>
        <begin position="110"/>
        <end position="112"/>
    </location>
    <ligand>
        <name>S-adenosyl-L-methionine</name>
        <dbReference type="ChEBI" id="CHEBI:59789"/>
    </ligand>
</feature>
<dbReference type="GO" id="GO:0032259">
    <property type="term" value="P:methylation"/>
    <property type="evidence" value="ECO:0007669"/>
    <property type="project" value="UniProtKB-KW"/>
</dbReference>
<feature type="binding site" evidence="1">
    <location>
        <position position="83"/>
    </location>
    <ligand>
        <name>S-adenosyl-L-methionine</name>
        <dbReference type="ChEBI" id="CHEBI:59789"/>
    </ligand>
</feature>
<keyword evidence="1" id="KW-0808">Transferase</keyword>
<dbReference type="PANTHER" id="PTHR14614:SF152">
    <property type="entry name" value="PROTEIN-LYSINE N-METHYLTRANSFERASE EFM6"/>
    <property type="match status" value="1"/>
</dbReference>
<keyword evidence="4" id="KW-1185">Reference proteome</keyword>
<sequence length="274" mass="30205">MESIVHRGAQPSPTSSPELNPLRLGDRGSRSDNDTDTDSDVLAPLPEYKAAGETVLDFDGLLRPAPALRLREDLTEGCGGQTWPAGMVLARHLLRHRRAEMETARILELGSGGGLVGLALALACRGSCSSTTRPDSSSIFVTDQEPMLSLMKHNIALNGLQDRARAVVLNWGDVLPEEVRALRPNVVLAADCIYFEPAFPLLMATLEELLQLGEAGEPVTVYFSFKKRRRADMQFVKKAQKRFCVTDLADEDRPVFSRQGLFLYSITRKGQQRV</sequence>
<name>F0XCP8_GROCL</name>
<dbReference type="HAMAP" id="MF_03198">
    <property type="entry name" value="Methyltr_EFM6"/>
    <property type="match status" value="1"/>
</dbReference>
<evidence type="ECO:0000313" key="3">
    <source>
        <dbReference type="EMBL" id="EFX04392.1"/>
    </source>
</evidence>
<keyword evidence="1" id="KW-0963">Cytoplasm</keyword>
<gene>
    <name evidence="1" type="primary">EFM6</name>
    <name evidence="3" type="ORF">CMQ_1320</name>
</gene>
<dbReference type="InParanoid" id="F0XCP8"/>
<comment type="function">
    <text evidence="1">S-adenosyl-L-methionine-dependent protein-lysine N-methyltransferase that methylates elongation factor 1-alpha.</text>
</comment>
<dbReference type="FunCoup" id="F0XCP8">
    <property type="interactions" value="345"/>
</dbReference>
<dbReference type="OrthoDB" id="407325at2759"/>
<keyword evidence="1" id="KW-0489">Methyltransferase</keyword>
<evidence type="ECO:0000256" key="1">
    <source>
        <dbReference type="HAMAP-Rule" id="MF_03198"/>
    </source>
</evidence>